<feature type="compositionally biased region" description="Low complexity" evidence="2">
    <location>
        <begin position="38"/>
        <end position="47"/>
    </location>
</feature>
<feature type="region of interest" description="Disordered" evidence="2">
    <location>
        <begin position="26"/>
        <end position="47"/>
    </location>
</feature>
<evidence type="ECO:0008006" key="5">
    <source>
        <dbReference type="Google" id="ProtNLM"/>
    </source>
</evidence>
<gene>
    <name evidence="3" type="ORF">PG994_007097</name>
</gene>
<dbReference type="RefSeq" id="XP_066715448.1">
    <property type="nucleotide sequence ID" value="XM_066858506.1"/>
</dbReference>
<proteinExistence type="predicted"/>
<dbReference type="PROSITE" id="PS50088">
    <property type="entry name" value="ANK_REPEAT"/>
    <property type="match status" value="1"/>
</dbReference>
<dbReference type="InterPro" id="IPR002110">
    <property type="entry name" value="Ankyrin_rpt"/>
</dbReference>
<dbReference type="EMBL" id="JAQQWL010000007">
    <property type="protein sequence ID" value="KAK8064459.1"/>
    <property type="molecule type" value="Genomic_DNA"/>
</dbReference>
<evidence type="ECO:0000313" key="3">
    <source>
        <dbReference type="EMBL" id="KAK8064459.1"/>
    </source>
</evidence>
<protein>
    <recommendedName>
        <fullName evidence="5">F-box domain-containing protein</fullName>
    </recommendedName>
</protein>
<organism evidence="3 4">
    <name type="scientific">Apiospora phragmitis</name>
    <dbReference type="NCBI Taxonomy" id="2905665"/>
    <lineage>
        <taxon>Eukaryota</taxon>
        <taxon>Fungi</taxon>
        <taxon>Dikarya</taxon>
        <taxon>Ascomycota</taxon>
        <taxon>Pezizomycotina</taxon>
        <taxon>Sordariomycetes</taxon>
        <taxon>Xylariomycetidae</taxon>
        <taxon>Amphisphaeriales</taxon>
        <taxon>Apiosporaceae</taxon>
        <taxon>Apiospora</taxon>
    </lineage>
</organism>
<feature type="repeat" description="ANK" evidence="1">
    <location>
        <begin position="148"/>
        <end position="180"/>
    </location>
</feature>
<comment type="caution">
    <text evidence="3">The sequence shown here is derived from an EMBL/GenBank/DDBJ whole genome shotgun (WGS) entry which is preliminary data.</text>
</comment>
<sequence length="208" mass="23076">MDQLLLLPAEDLFTVSETLHRQNHYRQRGSHTSLVPEQQQQPTTSTTATASMRQVFHGLVLDMICSYLSPQDMVNLARACTVLSDNVLETLYRQNRCSAIRWACTRGTLHPLMNCLRFDIPLDRHLDVSQDRSFSCTSAAAATAVVLFKPTPLILALASGRVYVAEFLIEQGAGVNLPEGIIAVDDNDGHHFFPSSPPDGFPFTLPCY</sequence>
<name>A0ABR1V306_9PEZI</name>
<reference evidence="3 4" key="1">
    <citation type="submission" date="2023-01" db="EMBL/GenBank/DDBJ databases">
        <title>Analysis of 21 Apiospora genomes using comparative genomics revels a genus with tremendous synthesis potential of carbohydrate active enzymes and secondary metabolites.</title>
        <authorList>
            <person name="Sorensen T."/>
        </authorList>
    </citation>
    <scope>NUCLEOTIDE SEQUENCE [LARGE SCALE GENOMIC DNA]</scope>
    <source>
        <strain evidence="3 4">CBS 135458</strain>
    </source>
</reference>
<dbReference type="GeneID" id="92091569"/>
<evidence type="ECO:0000256" key="1">
    <source>
        <dbReference type="PROSITE-ProRule" id="PRU00023"/>
    </source>
</evidence>
<keyword evidence="4" id="KW-1185">Reference proteome</keyword>
<dbReference type="Proteomes" id="UP001480595">
    <property type="component" value="Unassembled WGS sequence"/>
</dbReference>
<accession>A0ABR1V306</accession>
<evidence type="ECO:0000256" key="2">
    <source>
        <dbReference type="SAM" id="MobiDB-lite"/>
    </source>
</evidence>
<keyword evidence="1" id="KW-0040">ANK repeat</keyword>
<evidence type="ECO:0000313" key="4">
    <source>
        <dbReference type="Proteomes" id="UP001480595"/>
    </source>
</evidence>